<comment type="catalytic activity">
    <reaction evidence="6 8">
        <text>beta-D-fructose 1-phosphate + ATP = beta-D-fructose 1,6-bisphosphate + ADP + H(+)</text>
        <dbReference type="Rhea" id="RHEA:14213"/>
        <dbReference type="ChEBI" id="CHEBI:15378"/>
        <dbReference type="ChEBI" id="CHEBI:30616"/>
        <dbReference type="ChEBI" id="CHEBI:32966"/>
        <dbReference type="ChEBI" id="CHEBI:138881"/>
        <dbReference type="ChEBI" id="CHEBI:456216"/>
        <dbReference type="EC" id="2.7.1.56"/>
    </reaction>
</comment>
<dbReference type="Proteomes" id="UP000198935">
    <property type="component" value="Unassembled WGS sequence"/>
</dbReference>
<dbReference type="SUPFAM" id="SSF53613">
    <property type="entry name" value="Ribokinase-like"/>
    <property type="match status" value="1"/>
</dbReference>
<dbReference type="GO" id="GO:0044281">
    <property type="term" value="P:small molecule metabolic process"/>
    <property type="evidence" value="ECO:0007669"/>
    <property type="project" value="UniProtKB-ARBA"/>
</dbReference>
<keyword evidence="5 7" id="KW-0067">ATP-binding</keyword>
<keyword evidence="2 7" id="KW-0808">Transferase</keyword>
<dbReference type="PIRSF" id="PIRSF000535">
    <property type="entry name" value="1PFK/6PFK/LacC"/>
    <property type="match status" value="1"/>
</dbReference>
<dbReference type="STRING" id="1503961.SAMN05421736_1011001"/>
<dbReference type="PANTHER" id="PTHR46566">
    <property type="entry name" value="1-PHOSPHOFRUCTOKINASE-RELATED"/>
    <property type="match status" value="1"/>
</dbReference>
<dbReference type="Pfam" id="PF00294">
    <property type="entry name" value="PfkB"/>
    <property type="match status" value="1"/>
</dbReference>
<gene>
    <name evidence="10" type="ORF">SAMN05421736_1011001</name>
</gene>
<organism evidence="10 11">
    <name type="scientific">Evansella caseinilytica</name>
    <dbReference type="NCBI Taxonomy" id="1503961"/>
    <lineage>
        <taxon>Bacteria</taxon>
        <taxon>Bacillati</taxon>
        <taxon>Bacillota</taxon>
        <taxon>Bacilli</taxon>
        <taxon>Bacillales</taxon>
        <taxon>Bacillaceae</taxon>
        <taxon>Evansella</taxon>
    </lineage>
</organism>
<dbReference type="PROSITE" id="PS00584">
    <property type="entry name" value="PFKB_KINASES_2"/>
    <property type="match status" value="1"/>
</dbReference>
<dbReference type="InterPro" id="IPR017583">
    <property type="entry name" value="Tagatose/fructose_Pkinase"/>
</dbReference>
<proteinExistence type="inferred from homology"/>
<evidence type="ECO:0000256" key="7">
    <source>
        <dbReference type="PIRNR" id="PIRNR000535"/>
    </source>
</evidence>
<protein>
    <recommendedName>
        <fullName evidence="7">Tagatose-6-phosphate kinase</fullName>
        <ecNumber evidence="7">2.7.1.144</ecNumber>
    </recommendedName>
</protein>
<dbReference type="NCBIfam" id="TIGR03828">
    <property type="entry name" value="pfkB"/>
    <property type="match status" value="1"/>
</dbReference>
<evidence type="ECO:0000256" key="6">
    <source>
        <dbReference type="ARBA" id="ARBA00047745"/>
    </source>
</evidence>
<comment type="pathway">
    <text evidence="7">Carbohydrate metabolism; D-tagatose 6-phosphate degradation; D-glyceraldehyde 3-phosphate and glycerone phosphate from D-tagatose 6-phosphate: step 1/2.</text>
</comment>
<dbReference type="InterPro" id="IPR002173">
    <property type="entry name" value="Carboh/pur_kinase_PfkB_CS"/>
</dbReference>
<comment type="catalytic activity">
    <reaction evidence="7">
        <text>D-tagatofuranose 6-phosphate + ATP = D-tagatofuranose 1,6-bisphosphate + ADP + H(+)</text>
        <dbReference type="Rhea" id="RHEA:12420"/>
        <dbReference type="ChEBI" id="CHEBI:15378"/>
        <dbReference type="ChEBI" id="CHEBI:30616"/>
        <dbReference type="ChEBI" id="CHEBI:58694"/>
        <dbReference type="ChEBI" id="CHEBI:58695"/>
        <dbReference type="ChEBI" id="CHEBI:456216"/>
        <dbReference type="EC" id="2.7.1.144"/>
    </reaction>
</comment>
<dbReference type="GO" id="GO:0005524">
    <property type="term" value="F:ATP binding"/>
    <property type="evidence" value="ECO:0007669"/>
    <property type="project" value="UniProtKB-UniRule"/>
</dbReference>
<dbReference type="GO" id="GO:2001059">
    <property type="term" value="P:D-tagatose 6-phosphate catabolic process"/>
    <property type="evidence" value="ECO:0007669"/>
    <property type="project" value="UniProtKB-UniPathway"/>
</dbReference>
<sequence>MIYTLTLNPSVDYIVTVDQFAAGKTNRTSAEMKNPGGKGINVSRVLNHLNIKTKALGFIGGFTGEFIEKSLQNEGVETNFIKVDGDTRINIKLRADAETEINGRSPKIGQKHLDQLKKQLRQLKSGDILVLAGSVPDCLPATIYRELVQEIDSNEVKIIVDTSGQPLIESLSASPFLIKPNHHELADVFGVSNISVNEAATLGKKLIDKGVDNIIVSMAGEGALFIHRDKTILGSVPKGDVKNSVGAGDSVVAGFIASYIYSDSLEEAFRYGLAAGSATAFSEGFCQKELINKLMKEVSITNL</sequence>
<dbReference type="UniPathway" id="UPA00704">
    <property type="reaction ID" value="UER00715"/>
</dbReference>
<dbReference type="PANTHER" id="PTHR46566:SF1">
    <property type="entry name" value="1-PHOSPHOFRUCTOKINASE"/>
    <property type="match status" value="1"/>
</dbReference>
<dbReference type="NCBIfam" id="TIGR03168">
    <property type="entry name" value="1-PFK"/>
    <property type="match status" value="1"/>
</dbReference>
<evidence type="ECO:0000313" key="10">
    <source>
        <dbReference type="EMBL" id="SDY34033.1"/>
    </source>
</evidence>
<keyword evidence="11" id="KW-1185">Reference proteome</keyword>
<dbReference type="GO" id="GO:0005829">
    <property type="term" value="C:cytosol"/>
    <property type="evidence" value="ECO:0007669"/>
    <property type="project" value="TreeGrafter"/>
</dbReference>
<dbReference type="InterPro" id="IPR029056">
    <property type="entry name" value="Ribokinase-like"/>
</dbReference>
<dbReference type="GO" id="GO:0009024">
    <property type="term" value="F:tagatose-6-phosphate kinase activity"/>
    <property type="evidence" value="ECO:0007669"/>
    <property type="project" value="UniProtKB-EC"/>
</dbReference>
<accession>A0A1H3J203</accession>
<dbReference type="FunFam" id="3.40.1190.20:FF:000001">
    <property type="entry name" value="Phosphofructokinase"/>
    <property type="match status" value="1"/>
</dbReference>
<dbReference type="InterPro" id="IPR022463">
    <property type="entry name" value="1-PFruKinase"/>
</dbReference>
<evidence type="ECO:0000256" key="4">
    <source>
        <dbReference type="ARBA" id="ARBA00022777"/>
    </source>
</evidence>
<evidence type="ECO:0000256" key="3">
    <source>
        <dbReference type="ARBA" id="ARBA00022741"/>
    </source>
</evidence>
<keyword evidence="7" id="KW-0423">Lactose metabolism</keyword>
<dbReference type="EMBL" id="FNPI01000001">
    <property type="protein sequence ID" value="SDY34033.1"/>
    <property type="molecule type" value="Genomic_DNA"/>
</dbReference>
<evidence type="ECO:0000313" key="11">
    <source>
        <dbReference type="Proteomes" id="UP000198935"/>
    </source>
</evidence>
<dbReference type="AlphaFoldDB" id="A0A1H3J203"/>
<evidence type="ECO:0000256" key="5">
    <source>
        <dbReference type="ARBA" id="ARBA00022840"/>
    </source>
</evidence>
<dbReference type="EC" id="2.7.1.144" evidence="7"/>
<dbReference type="OrthoDB" id="9801219at2"/>
<comment type="similarity">
    <text evidence="1">Belongs to the carbohydrate kinase pfkB family.</text>
</comment>
<keyword evidence="3 7" id="KW-0547">Nucleotide-binding</keyword>
<dbReference type="GO" id="GO:0016052">
    <property type="term" value="P:carbohydrate catabolic process"/>
    <property type="evidence" value="ECO:0007669"/>
    <property type="project" value="UniProtKB-ARBA"/>
</dbReference>
<keyword evidence="4 8" id="KW-0418">Kinase</keyword>
<dbReference type="InterPro" id="IPR011611">
    <property type="entry name" value="PfkB_dom"/>
</dbReference>
<name>A0A1H3J203_9BACI</name>
<dbReference type="GO" id="GO:0008662">
    <property type="term" value="F:1-phosphofructokinase activity"/>
    <property type="evidence" value="ECO:0007669"/>
    <property type="project" value="UniProtKB-UniRule"/>
</dbReference>
<comment type="similarity">
    <text evidence="7">Belongs to the carbohydrate kinase PfkB family. LacC subfamily.</text>
</comment>
<dbReference type="GO" id="GO:0005988">
    <property type="term" value="P:lactose metabolic process"/>
    <property type="evidence" value="ECO:0007669"/>
    <property type="project" value="UniProtKB-KW"/>
</dbReference>
<feature type="domain" description="Carbohydrate kinase PfkB" evidence="9">
    <location>
        <begin position="11"/>
        <end position="284"/>
    </location>
</feature>
<reference evidence="10" key="1">
    <citation type="submission" date="2016-10" db="EMBL/GenBank/DDBJ databases">
        <authorList>
            <person name="de Groot N.N."/>
        </authorList>
    </citation>
    <scope>NUCLEOTIDE SEQUENCE [LARGE SCALE GENOMIC DNA]</scope>
    <source>
        <strain evidence="10">SP</strain>
    </source>
</reference>
<evidence type="ECO:0000256" key="1">
    <source>
        <dbReference type="ARBA" id="ARBA00005380"/>
    </source>
</evidence>
<dbReference type="Gene3D" id="3.40.1190.20">
    <property type="match status" value="1"/>
</dbReference>
<evidence type="ECO:0000256" key="8">
    <source>
        <dbReference type="RuleBase" id="RU369061"/>
    </source>
</evidence>
<dbReference type="CDD" id="cd01164">
    <property type="entry name" value="FruK_PfkB_like"/>
    <property type="match status" value="1"/>
</dbReference>
<evidence type="ECO:0000259" key="9">
    <source>
        <dbReference type="Pfam" id="PF00294"/>
    </source>
</evidence>
<evidence type="ECO:0000256" key="2">
    <source>
        <dbReference type="ARBA" id="ARBA00022679"/>
    </source>
</evidence>
<comment type="function">
    <text evidence="8">Catalyzes the ATP-dependent phosphorylation of fructose-l-phosphate to fructose-l,6-bisphosphate.</text>
</comment>